<dbReference type="SUPFAM" id="SSF46458">
    <property type="entry name" value="Globin-like"/>
    <property type="match status" value="1"/>
</dbReference>
<reference evidence="8" key="1">
    <citation type="journal article" date="2019" name="Int. J. Syst. Evol. Microbiol.">
        <title>The Global Catalogue of Microorganisms (GCM) 10K type strain sequencing project: providing services to taxonomists for standard genome sequencing and annotation.</title>
        <authorList>
            <consortium name="The Broad Institute Genomics Platform"/>
            <consortium name="The Broad Institute Genome Sequencing Center for Infectious Disease"/>
            <person name="Wu L."/>
            <person name="Ma J."/>
        </authorList>
    </citation>
    <scope>NUCLEOTIDE SEQUENCE [LARGE SCALE GENOMIC DNA]</scope>
    <source>
        <strain evidence="8">CGMCC 1.15905</strain>
    </source>
</reference>
<evidence type="ECO:0000256" key="2">
    <source>
        <dbReference type="ARBA" id="ARBA00022617"/>
    </source>
</evidence>
<evidence type="ECO:0000256" key="6">
    <source>
        <dbReference type="SAM" id="SignalP"/>
    </source>
</evidence>
<feature type="signal peptide" evidence="6">
    <location>
        <begin position="1"/>
        <end position="21"/>
    </location>
</feature>
<evidence type="ECO:0008006" key="9">
    <source>
        <dbReference type="Google" id="ProtNLM"/>
    </source>
</evidence>
<feature type="chain" id="PRO_5047202751" description="Group 1 truncated hemoglobin" evidence="6">
    <location>
        <begin position="22"/>
        <end position="183"/>
    </location>
</feature>
<gene>
    <name evidence="7" type="ORF">GCM10011521_09610</name>
</gene>
<dbReference type="InterPro" id="IPR009050">
    <property type="entry name" value="Globin-like_sf"/>
</dbReference>
<accession>A0ABQ1HFI1</accession>
<comment type="caution">
    <text evidence="7">The sequence shown here is derived from an EMBL/GenBank/DDBJ whole genome shotgun (WGS) entry which is preliminary data.</text>
</comment>
<dbReference type="InterPro" id="IPR001486">
    <property type="entry name" value="Hemoglobin_trunc"/>
</dbReference>
<feature type="region of interest" description="Disordered" evidence="5">
    <location>
        <begin position="46"/>
        <end position="66"/>
    </location>
</feature>
<organism evidence="7 8">
    <name type="scientific">Arenimonas soli</name>
    <dbReference type="NCBI Taxonomy" id="2269504"/>
    <lineage>
        <taxon>Bacteria</taxon>
        <taxon>Pseudomonadati</taxon>
        <taxon>Pseudomonadota</taxon>
        <taxon>Gammaproteobacteria</taxon>
        <taxon>Lysobacterales</taxon>
        <taxon>Lysobacteraceae</taxon>
        <taxon>Arenimonas</taxon>
    </lineage>
</organism>
<proteinExistence type="predicted"/>
<evidence type="ECO:0000256" key="4">
    <source>
        <dbReference type="ARBA" id="ARBA00023004"/>
    </source>
</evidence>
<dbReference type="EMBL" id="BMKC01000001">
    <property type="protein sequence ID" value="GGA73572.1"/>
    <property type="molecule type" value="Genomic_DNA"/>
</dbReference>
<dbReference type="InterPro" id="IPR012292">
    <property type="entry name" value="Globin/Proto"/>
</dbReference>
<keyword evidence="6" id="KW-0732">Signal</keyword>
<evidence type="ECO:0000256" key="3">
    <source>
        <dbReference type="ARBA" id="ARBA00022723"/>
    </source>
</evidence>
<name>A0ABQ1HFI1_9GAMM</name>
<keyword evidence="3" id="KW-0479">Metal-binding</keyword>
<keyword evidence="1" id="KW-0813">Transport</keyword>
<dbReference type="RefSeq" id="WP_229668451.1">
    <property type="nucleotide sequence ID" value="NZ_BMKC01000001.1"/>
</dbReference>
<evidence type="ECO:0000313" key="7">
    <source>
        <dbReference type="EMBL" id="GGA73572.1"/>
    </source>
</evidence>
<evidence type="ECO:0000256" key="1">
    <source>
        <dbReference type="ARBA" id="ARBA00022448"/>
    </source>
</evidence>
<evidence type="ECO:0000313" key="8">
    <source>
        <dbReference type="Proteomes" id="UP000623419"/>
    </source>
</evidence>
<dbReference type="CDD" id="cd00454">
    <property type="entry name" value="TrHb1_N"/>
    <property type="match status" value="1"/>
</dbReference>
<dbReference type="Gene3D" id="1.10.490.10">
    <property type="entry name" value="Globins"/>
    <property type="match status" value="1"/>
</dbReference>
<keyword evidence="8" id="KW-1185">Reference proteome</keyword>
<keyword evidence="2" id="KW-0349">Heme</keyword>
<dbReference type="Pfam" id="PF01152">
    <property type="entry name" value="Bac_globin"/>
    <property type="match status" value="1"/>
</dbReference>
<evidence type="ECO:0000256" key="5">
    <source>
        <dbReference type="SAM" id="MobiDB-lite"/>
    </source>
</evidence>
<protein>
    <recommendedName>
        <fullName evidence="9">Group 1 truncated hemoglobin</fullName>
    </recommendedName>
</protein>
<dbReference type="Proteomes" id="UP000623419">
    <property type="component" value="Unassembled WGS sequence"/>
</dbReference>
<keyword evidence="4" id="KW-0408">Iron</keyword>
<sequence length="183" mass="20180">MTTTKTLALACLLAFAAPTFAQQTVSAEEQAMLEEEARLEAEEAALDDTPRLDPNAPDPAPAFPELRPVLEDFGGREGLDRLMDTFMAGLLTDERMGPFFANSDQERVKRQLAEQFCAILGGGCEYSGRDMKSSHAGLGIDRADFNRLVEVLQVAMNEHKVPFRAQNNLLAKLAPMHREIVTE</sequence>